<dbReference type="Gene3D" id="2.40.50.100">
    <property type="match status" value="1"/>
</dbReference>
<reference evidence="1 2" key="1">
    <citation type="submission" date="2014-08" db="EMBL/GenBank/DDBJ databases">
        <authorList>
            <person name="Chen Y.-H."/>
        </authorList>
    </citation>
    <scope>NUCLEOTIDE SEQUENCE [LARGE SCALE GENOMIC DNA]</scope>
</reference>
<dbReference type="InterPro" id="IPR011053">
    <property type="entry name" value="Single_hybrid_motif"/>
</dbReference>
<sequence length="142" mass="14656">MSAIDFSDPATIAFLTEALTAAGVSGLEISWPSGQLRIVIATGNEAGIDVSVTFRPAPTAQPLVVVKAPMAGHFYPGSPSRSAAADRMPQSVLATDLLGFLRVGPVLLPLCAGRAGILTKQLAEPDALVGFGDPLFEIEPQS</sequence>
<dbReference type="SUPFAM" id="SSF51230">
    <property type="entry name" value="Single hybrid motif"/>
    <property type="match status" value="1"/>
</dbReference>
<dbReference type="OrthoDB" id="7282653at2"/>
<evidence type="ECO:0000313" key="1">
    <source>
        <dbReference type="EMBL" id="CDZ33666.1"/>
    </source>
</evidence>
<dbReference type="AlphaFoldDB" id="A0A0T7FF70"/>
<gene>
    <name evidence="1" type="ORF">NGAL_HAMBI1145_19480</name>
</gene>
<dbReference type="Proteomes" id="UP000046176">
    <property type="component" value="Unassembled WGS sequence"/>
</dbReference>
<organism evidence="1 2">
    <name type="scientific">Neorhizobium galegae bv. officinalis</name>
    <dbReference type="NCBI Taxonomy" id="323656"/>
    <lineage>
        <taxon>Bacteria</taxon>
        <taxon>Pseudomonadati</taxon>
        <taxon>Pseudomonadota</taxon>
        <taxon>Alphaproteobacteria</taxon>
        <taxon>Hyphomicrobiales</taxon>
        <taxon>Rhizobiaceae</taxon>
        <taxon>Rhizobium/Agrobacterium group</taxon>
        <taxon>Neorhizobium</taxon>
    </lineage>
</organism>
<dbReference type="RefSeq" id="WP_046666143.1">
    <property type="nucleotide sequence ID" value="NZ_CCRH01000004.1"/>
</dbReference>
<evidence type="ECO:0000313" key="2">
    <source>
        <dbReference type="Proteomes" id="UP000046176"/>
    </source>
</evidence>
<dbReference type="EMBL" id="CCRH01000004">
    <property type="protein sequence ID" value="CDZ33666.1"/>
    <property type="molecule type" value="Genomic_DNA"/>
</dbReference>
<name>A0A0T7FF70_NEOGA</name>
<proteinExistence type="predicted"/>
<accession>A0A0T7FF70</accession>
<protein>
    <submittedName>
        <fullName evidence="1">Biotin carboxyl carrier protein</fullName>
    </submittedName>
</protein>